<dbReference type="Proteomes" id="UP000305848">
    <property type="component" value="Unassembled WGS sequence"/>
</dbReference>
<reference evidence="1 2" key="1">
    <citation type="submission" date="2019-05" db="EMBL/GenBank/DDBJ databases">
        <title>Panacibacter sp. strain 17mud1-8 Genome sequencing and assembly.</title>
        <authorList>
            <person name="Chhetri G."/>
        </authorList>
    </citation>
    <scope>NUCLEOTIDE SEQUENCE [LARGE SCALE GENOMIC DNA]</scope>
    <source>
        <strain evidence="1 2">17mud1-8</strain>
    </source>
</reference>
<dbReference type="PROSITE" id="PS51257">
    <property type="entry name" value="PROKAR_LIPOPROTEIN"/>
    <property type="match status" value="1"/>
</dbReference>
<accession>A0A4U3L1X7</accession>
<sequence length="254" mass="28691">MLNKLLLPSCWIIILFTSCQKDLSTKQTVANNMLAAADIQPLNALTGIIDTTNKWYGTYSGLFEEYPVIPDAYLIQNGVAQLPYLDRQFSYSYIYYDIPAQYNISGDSIALEAEVKNPRASSFSDYDVILQLIGEQHTAEVHFVADTEYASYTSYTIGDAQLTGLTELVHYFGTFRKLKLAQKKYYTAVYINNTEVYRFKYGKRNSIGRLKTIGIVFKGYGSCTGVGVRNSSNHNPILSDKFNTDGQSKVTYYF</sequence>
<comment type="caution">
    <text evidence="1">The sequence shown here is derived from an EMBL/GenBank/DDBJ whole genome shotgun (WGS) entry which is preliminary data.</text>
</comment>
<organism evidence="1 2">
    <name type="scientific">Ilyomonas limi</name>
    <dbReference type="NCBI Taxonomy" id="2575867"/>
    <lineage>
        <taxon>Bacteria</taxon>
        <taxon>Pseudomonadati</taxon>
        <taxon>Bacteroidota</taxon>
        <taxon>Chitinophagia</taxon>
        <taxon>Chitinophagales</taxon>
        <taxon>Chitinophagaceae</taxon>
        <taxon>Ilyomonas</taxon>
    </lineage>
</organism>
<gene>
    <name evidence="1" type="ORF">FC093_14555</name>
</gene>
<dbReference type="EMBL" id="SZQL01000011">
    <property type="protein sequence ID" value="TKK67506.1"/>
    <property type="molecule type" value="Genomic_DNA"/>
</dbReference>
<name>A0A4U3L1X7_9BACT</name>
<keyword evidence="2" id="KW-1185">Reference proteome</keyword>
<proteinExistence type="predicted"/>
<dbReference type="RefSeq" id="WP_170971097.1">
    <property type="nucleotide sequence ID" value="NZ_SZQL01000011.1"/>
</dbReference>
<dbReference type="AlphaFoldDB" id="A0A4U3L1X7"/>
<protein>
    <submittedName>
        <fullName evidence="1">Uncharacterized protein</fullName>
    </submittedName>
</protein>
<evidence type="ECO:0000313" key="1">
    <source>
        <dbReference type="EMBL" id="TKK67506.1"/>
    </source>
</evidence>
<evidence type="ECO:0000313" key="2">
    <source>
        <dbReference type="Proteomes" id="UP000305848"/>
    </source>
</evidence>